<dbReference type="Proteomes" id="UP000236728">
    <property type="component" value="Unassembled WGS sequence"/>
</dbReference>
<dbReference type="SUPFAM" id="SSF46894">
    <property type="entry name" value="C-terminal effector domain of the bipartite response regulators"/>
    <property type="match status" value="1"/>
</dbReference>
<dbReference type="SMART" id="SM00862">
    <property type="entry name" value="Trans_reg_C"/>
    <property type="match status" value="1"/>
</dbReference>
<keyword evidence="1 2" id="KW-0238">DNA-binding</keyword>
<protein>
    <submittedName>
        <fullName evidence="4">DNA-binding winged helix-turn-helix (WHTH) domain-containing protein</fullName>
    </submittedName>
</protein>
<feature type="domain" description="OmpR/PhoB-type" evidence="3">
    <location>
        <begin position="20"/>
        <end position="120"/>
    </location>
</feature>
<dbReference type="PROSITE" id="PS51755">
    <property type="entry name" value="OMPR_PHOB"/>
    <property type="match status" value="1"/>
</dbReference>
<dbReference type="InterPro" id="IPR016032">
    <property type="entry name" value="Sig_transdc_resp-reg_C-effctor"/>
</dbReference>
<accession>A0A1H6AZQ6</accession>
<evidence type="ECO:0000256" key="2">
    <source>
        <dbReference type="PROSITE-ProRule" id="PRU01091"/>
    </source>
</evidence>
<sequence>MTPGSALRDNSFGGSMAAREVIYQFYDFELSTARRELRKHGLRVRISKAQMGLLIQFLEHPGDLIPRARIASCLWADTSNLDVPSGLNTAINRLRYTLGDDATNPIYLETVSGVGYRFVAPVRAFDSTGKPVVNSGSPLGDRLRQRFANRLSNSVRSYISAIWSAFRKPSSRG</sequence>
<feature type="DNA-binding region" description="OmpR/PhoB-type" evidence="2">
    <location>
        <begin position="20"/>
        <end position="120"/>
    </location>
</feature>
<name>A0A1H6AZQ6_9BACT</name>
<evidence type="ECO:0000313" key="4">
    <source>
        <dbReference type="EMBL" id="SEG53507.1"/>
    </source>
</evidence>
<dbReference type="InterPro" id="IPR036388">
    <property type="entry name" value="WH-like_DNA-bd_sf"/>
</dbReference>
<reference evidence="4 5" key="1">
    <citation type="submission" date="2016-10" db="EMBL/GenBank/DDBJ databases">
        <authorList>
            <person name="de Groot N.N."/>
        </authorList>
    </citation>
    <scope>NUCLEOTIDE SEQUENCE [LARGE SCALE GENOMIC DNA]</scope>
    <source>
        <strain evidence="4 5">DSM 22489</strain>
    </source>
</reference>
<dbReference type="CDD" id="cd00383">
    <property type="entry name" value="trans_reg_C"/>
    <property type="match status" value="1"/>
</dbReference>
<evidence type="ECO:0000259" key="3">
    <source>
        <dbReference type="PROSITE" id="PS51755"/>
    </source>
</evidence>
<dbReference type="AlphaFoldDB" id="A0A1H6AZQ6"/>
<dbReference type="InterPro" id="IPR001867">
    <property type="entry name" value="OmpR/PhoB-type_DNA-bd"/>
</dbReference>
<dbReference type="GO" id="GO:0006355">
    <property type="term" value="P:regulation of DNA-templated transcription"/>
    <property type="evidence" value="ECO:0007669"/>
    <property type="project" value="InterPro"/>
</dbReference>
<proteinExistence type="predicted"/>
<gene>
    <name evidence="4" type="ORF">SAMN05421819_3360</name>
</gene>
<dbReference type="GO" id="GO:0000160">
    <property type="term" value="P:phosphorelay signal transduction system"/>
    <property type="evidence" value="ECO:0007669"/>
    <property type="project" value="InterPro"/>
</dbReference>
<dbReference type="GO" id="GO:0003677">
    <property type="term" value="F:DNA binding"/>
    <property type="evidence" value="ECO:0007669"/>
    <property type="project" value="UniProtKB-UniRule"/>
</dbReference>
<dbReference type="Pfam" id="PF00486">
    <property type="entry name" value="Trans_reg_C"/>
    <property type="match status" value="1"/>
</dbReference>
<keyword evidence="5" id="KW-1185">Reference proteome</keyword>
<dbReference type="Gene3D" id="1.10.10.10">
    <property type="entry name" value="Winged helix-like DNA-binding domain superfamily/Winged helix DNA-binding domain"/>
    <property type="match status" value="1"/>
</dbReference>
<evidence type="ECO:0000313" key="5">
    <source>
        <dbReference type="Proteomes" id="UP000236728"/>
    </source>
</evidence>
<evidence type="ECO:0000256" key="1">
    <source>
        <dbReference type="ARBA" id="ARBA00023125"/>
    </source>
</evidence>
<organism evidence="4 5">
    <name type="scientific">Bryocella elongata</name>
    <dbReference type="NCBI Taxonomy" id="863522"/>
    <lineage>
        <taxon>Bacteria</taxon>
        <taxon>Pseudomonadati</taxon>
        <taxon>Acidobacteriota</taxon>
        <taxon>Terriglobia</taxon>
        <taxon>Terriglobales</taxon>
        <taxon>Acidobacteriaceae</taxon>
        <taxon>Bryocella</taxon>
    </lineage>
</organism>
<dbReference type="EMBL" id="FNVA01000006">
    <property type="protein sequence ID" value="SEG53507.1"/>
    <property type="molecule type" value="Genomic_DNA"/>
</dbReference>